<proteinExistence type="predicted"/>
<dbReference type="InterPro" id="IPR025263">
    <property type="entry name" value="YhdP_central"/>
</dbReference>
<dbReference type="PANTHER" id="PTHR38690:SF1">
    <property type="entry name" value="PROTEASE"/>
    <property type="match status" value="1"/>
</dbReference>
<evidence type="ECO:0000256" key="2">
    <source>
        <dbReference type="SAM" id="Phobius"/>
    </source>
</evidence>
<keyword evidence="2" id="KW-0472">Membrane</keyword>
<gene>
    <name evidence="4" type="ORF">LMG27177_01525</name>
</gene>
<dbReference type="Proteomes" id="UP000494252">
    <property type="component" value="Unassembled WGS sequence"/>
</dbReference>
<dbReference type="EMBL" id="CADIKI010000003">
    <property type="protein sequence ID" value="CAB3783600.1"/>
    <property type="molecule type" value="Genomic_DNA"/>
</dbReference>
<feature type="region of interest" description="Disordered" evidence="1">
    <location>
        <begin position="993"/>
        <end position="1026"/>
    </location>
</feature>
<feature type="compositionally biased region" description="Pro residues" evidence="1">
    <location>
        <begin position="1003"/>
        <end position="1013"/>
    </location>
</feature>
<keyword evidence="2" id="KW-1133">Transmembrane helix</keyword>
<dbReference type="InterPro" id="IPR011836">
    <property type="entry name" value="YhdP"/>
</dbReference>
<feature type="transmembrane region" description="Helical" evidence="2">
    <location>
        <begin position="33"/>
        <end position="56"/>
    </location>
</feature>
<keyword evidence="5" id="KW-1185">Reference proteome</keyword>
<protein>
    <recommendedName>
        <fullName evidence="3">YhdP central domain-containing protein</fullName>
    </recommendedName>
</protein>
<evidence type="ECO:0000256" key="1">
    <source>
        <dbReference type="SAM" id="MobiDB-lite"/>
    </source>
</evidence>
<reference evidence="4 5" key="1">
    <citation type="submission" date="2020-04" db="EMBL/GenBank/DDBJ databases">
        <authorList>
            <person name="De Canck E."/>
        </authorList>
    </citation>
    <scope>NUCLEOTIDE SEQUENCE [LARGE SCALE GENOMIC DNA]</scope>
    <source>
        <strain evidence="4 5">LMG 27177</strain>
    </source>
</reference>
<feature type="domain" description="YhdP central" evidence="3">
    <location>
        <begin position="27"/>
        <end position="1391"/>
    </location>
</feature>
<organism evidence="4 5">
    <name type="scientific">Paraburkholderia fynbosensis</name>
    <dbReference type="NCBI Taxonomy" id="1200993"/>
    <lineage>
        <taxon>Bacteria</taxon>
        <taxon>Pseudomonadati</taxon>
        <taxon>Pseudomonadota</taxon>
        <taxon>Betaproteobacteria</taxon>
        <taxon>Burkholderiales</taxon>
        <taxon>Burkholderiaceae</taxon>
        <taxon>Paraburkholderia</taxon>
    </lineage>
</organism>
<sequence>MSERNESAEHHEPGQVGPVSGHDHIVLRRTLRVVLVIALVLYFIATTLFLGLRYVVLPRIDSFRPRIEAVVSEKLRTQFTIGKLAPHWSGFQPGVDVTNVVIRDHEGKPALTIPHATATLSWRSLWQFHPVLSSLIVDQPDVLVSRNADGVLSVAGVPVPTAHSGNDTLSTWLLRQQAIVLRGGVLRWRDAQHTAPELALRDIRIAILNDGYDHRLALQAPAEGQVLHGPIDFRTHFRHAPLSAIGKPINWTGQVYMSTGPVDLPTLARYIDFPIETFAGRIDNAIWGDFAEGRMKTASGKLSGADVALRVRPTQPKLLLPVAHFSWHLDLAQQGDYRLQLTDLRAELGQPPLEDGTPLTRTLQFATLDGRYRTASQQHGQLVSVAGDRVDLGILAEFSRALPLPRRLLNNLVRFNPRGLMANYVIEVERGKPESGEVGGDRHATGAEPIERYRFKGDLQGISVAAQEPPPGLTARNHPRAGIPGIENVWGSVDADENHGTALLDTSNVAITLPGVFDDPRLKLDRLHGRADWTITPRAPGENRPGFAVKVANLSVSNADVAATASASYSNPGHGRGSLDLKADFQRAQVPRITRYLPTSISEKLRIYLGHGLQAGISQGATIEVHGDLTKFPYSRDPDAGIFHIVAPFKGGKFDPSPYPPRNMRNGTPNVWPPLDGIDGVFELKQNVMRFDIARGRYRHVALTGVNGRIDDLGNRGSNLVIQGNGRGPLADMLDYVNDSSLGIMARHQTEKIRAEGPASLALKLTVPRTPKPHIGVEGAVGFLNNRLSVPRVPPLSQLNGRVRFTERTAQFDRLSGQFLGGDVHANGGLRQNGTYALALNGHIAVDAARGLDLHGPAAQVLTRLSGTAPYALNVRGAKGSLPEVTANSDLTGLALDFPAPFAKPAGVPMPLHFAVNPSAAPGEAGVERADLTFGPIVAAYLLRYQPKALPTVVRGAIGVNRPADLPSEGVVAAVDLPAFDADAWRTLVTQMRTQGAASNSPPGTPPTAPPAPAAATPPATPNPAVTQFLPNRFALHIDTLTLLKRHWDDVIVGASHADGKWQANIASNQVSGHVSWLPGATRGSPGTLQARFARVVIPSVEDKDLLGPAMSAPAQNMPSIDLVVNELIVRERNVGRLEVDAHNFEEDGVPVWQLDKLDITNPAATLSATANWRTSTGLGAAADESTPRRTVFDFKLDIKDAGALIERFGLPRTIKGGTGSLSGKLAWLGAPAVIDFSTLNGNLAADLHHGQILKIDPGVATLLGVLSLQSLARIATLDFRDVIGEGLPFSSVTATAQIHNGIGRTDNFTMVTAPARVDMTGTVDLAQKSQDMHLHVTPTVSVGAGVIAAAVINPFFGLGALLADLALTHSVSHVFAREYAITGSWSKPHVERVTGDRGNMDVPASTVEAH</sequence>
<dbReference type="RefSeq" id="WP_175158801.1">
    <property type="nucleotide sequence ID" value="NZ_CADIKI010000003.1"/>
</dbReference>
<evidence type="ECO:0000313" key="5">
    <source>
        <dbReference type="Proteomes" id="UP000494252"/>
    </source>
</evidence>
<dbReference type="PANTHER" id="PTHR38690">
    <property type="entry name" value="PROTEASE-RELATED"/>
    <property type="match status" value="1"/>
</dbReference>
<dbReference type="Pfam" id="PF13116">
    <property type="entry name" value="YhdP"/>
    <property type="match status" value="1"/>
</dbReference>
<evidence type="ECO:0000259" key="3">
    <source>
        <dbReference type="Pfam" id="PF13116"/>
    </source>
</evidence>
<keyword evidence="2" id="KW-0812">Transmembrane</keyword>
<name>A0A6J5FMS6_9BURK</name>
<accession>A0A6J5FMS6</accession>
<evidence type="ECO:0000313" key="4">
    <source>
        <dbReference type="EMBL" id="CAB3783600.1"/>
    </source>
</evidence>